<dbReference type="Gene3D" id="3.30.710.10">
    <property type="entry name" value="Potassium Channel Kv1.1, Chain A"/>
    <property type="match status" value="1"/>
</dbReference>
<feature type="domain" description="C2H2-type" evidence="19">
    <location>
        <begin position="402"/>
        <end position="429"/>
    </location>
</feature>
<organism evidence="20 21">
    <name type="scientific">Podarcis lilfordi</name>
    <name type="common">Lilford's wall lizard</name>
    <dbReference type="NCBI Taxonomy" id="74358"/>
    <lineage>
        <taxon>Eukaryota</taxon>
        <taxon>Metazoa</taxon>
        <taxon>Chordata</taxon>
        <taxon>Craniata</taxon>
        <taxon>Vertebrata</taxon>
        <taxon>Euteleostomi</taxon>
        <taxon>Lepidosauria</taxon>
        <taxon>Squamata</taxon>
        <taxon>Bifurcata</taxon>
        <taxon>Unidentata</taxon>
        <taxon>Episquamata</taxon>
        <taxon>Laterata</taxon>
        <taxon>Lacertibaenia</taxon>
        <taxon>Lacertidae</taxon>
        <taxon>Podarcis</taxon>
    </lineage>
</organism>
<evidence type="ECO:0000256" key="3">
    <source>
        <dbReference type="ARBA" id="ARBA00022499"/>
    </source>
</evidence>
<dbReference type="Pfam" id="PF13894">
    <property type="entry name" value="zf-C2H2_4"/>
    <property type="match status" value="2"/>
</dbReference>
<dbReference type="FunFam" id="3.30.160.60:FF:000346">
    <property type="entry name" value="zinc finger and BTB domain-containing protein 17 isoform X2"/>
    <property type="match status" value="1"/>
</dbReference>
<evidence type="ECO:0000256" key="16">
    <source>
        <dbReference type="PROSITE-ProRule" id="PRU00042"/>
    </source>
</evidence>
<evidence type="ECO:0000256" key="4">
    <source>
        <dbReference type="ARBA" id="ARBA00022723"/>
    </source>
</evidence>
<feature type="domain" description="C2H2-type" evidence="19">
    <location>
        <begin position="514"/>
        <end position="541"/>
    </location>
</feature>
<keyword evidence="9" id="KW-0805">Transcription regulation</keyword>
<dbReference type="PROSITE" id="PS50097">
    <property type="entry name" value="BTB"/>
    <property type="match status" value="1"/>
</dbReference>
<dbReference type="Pfam" id="PF00096">
    <property type="entry name" value="zf-C2H2"/>
    <property type="match status" value="9"/>
</dbReference>
<dbReference type="GO" id="GO:0045893">
    <property type="term" value="P:positive regulation of DNA-templated transcription"/>
    <property type="evidence" value="ECO:0007669"/>
    <property type="project" value="UniProtKB-ARBA"/>
</dbReference>
<dbReference type="FunFam" id="3.30.160.60:FF:001021">
    <property type="entry name" value="zinc finger and BTB domain-containing protein 17 isoform X1"/>
    <property type="match status" value="1"/>
</dbReference>
<evidence type="ECO:0000256" key="2">
    <source>
        <dbReference type="ARBA" id="ARBA00006991"/>
    </source>
</evidence>
<evidence type="ECO:0000256" key="13">
    <source>
        <dbReference type="ARBA" id="ARBA00070992"/>
    </source>
</evidence>
<sequence length="944" mass="104139">MAAKRRCRAACVTCQPFLCPRPFSAGETGRAVHAKRKRGGGNARRERGRWLRRRRFRPGPRWRRPLSVPCHSERRRRRRRPGLCDARRIAAMDFPQHSKQVLEQLNQQRQLGLLCDCTFVVDGIDFKAHKAVLAACSEYFRMLFVDQKDVVHLDISNAAGLEQVLEFMYTSKLNLSLENVEDVLAVAGFLQMQEIISACNSLRTLSAPAEAAVESPGDPPTAGQEKTAGGGKETTETPRDLEETPQPLPSSIQKEAAMEPTEEQEEEEEEAECAAGKGSAVEDDVSSPVPETSQTEDSSPGESSDAPKLALSRAAEDAEPSDLKLPSEMEVELEGKGEGTVLPEAEVPSQAHEAQLANGNSQDEEESGGTDSGAENAGEARLLRSGTYSDRTESKTYGSVTHKCEDCGKEFTHTGNFKRHIRIHTGEKPFTCRECSKAFSDPAACKAHEKTHSPLKPYSCEECGKSYRLISLLNLHKKRHTGEAKYRCEDCGKLFTTSGNLKRHQLVHSGEKPYRCDYCGRSFSDPTSKMRHLETHDTHKEHKCPHCEKKFNQVGNLKAHLKIHIADGPLKCRECGKQFTTSGNLKRHLRIHSGEKPYICVHCQRQFADPGALQRHVRIHTGEKPCQCLICGKAFTQASSLIAHVRQHTGEKPYVCERCGKRFVQSSQLANHIRHHDNIRPHKCSVCNKAFVNVGDLSKHIIIHTGEKPFLCDKCGRGFNRVDNLRSHVKTVHQGKAGMKVLEHGEGDEFNIVTVASDEMVTLATEALAATAVTQLTVVPMAAPVTADETEALKAEITKAVKQVQEAGEHPSGSIRATTPPKEALGSAFYVTAQTAQNTKVGLFVEACSIEIWPQGCSTPMCDQLFYALPHSLAFQAMGLSLKRDATLNSSQRCWISREGLFFLPSFSNAARCALQLFGATASPRLCGLIHSTTRVPVHPCIPI</sequence>
<dbReference type="GO" id="GO:0000981">
    <property type="term" value="F:DNA-binding transcription factor activity, RNA polymerase II-specific"/>
    <property type="evidence" value="ECO:0007669"/>
    <property type="project" value="TreeGrafter"/>
</dbReference>
<dbReference type="SUPFAM" id="SSF57667">
    <property type="entry name" value="beta-beta-alpha zinc fingers"/>
    <property type="match status" value="6"/>
</dbReference>
<dbReference type="FunFam" id="3.30.160.60:FF:000325">
    <property type="entry name" value="ZFP90 zinc finger protein"/>
    <property type="match status" value="1"/>
</dbReference>
<dbReference type="PANTHER" id="PTHR23226:SF416">
    <property type="entry name" value="FI01424P"/>
    <property type="match status" value="1"/>
</dbReference>
<dbReference type="SUPFAM" id="SSF54695">
    <property type="entry name" value="POZ domain"/>
    <property type="match status" value="1"/>
</dbReference>
<dbReference type="CDD" id="cd18206">
    <property type="entry name" value="BTB_POZ_ZBTB17_MIZ1"/>
    <property type="match status" value="1"/>
</dbReference>
<dbReference type="SMART" id="SM00225">
    <property type="entry name" value="BTB"/>
    <property type="match status" value="1"/>
</dbReference>
<dbReference type="PROSITE" id="PS50157">
    <property type="entry name" value="ZINC_FINGER_C2H2_2"/>
    <property type="match status" value="12"/>
</dbReference>
<keyword evidence="3" id="KW-1017">Isopeptide bond</keyword>
<reference evidence="20" key="1">
    <citation type="submission" date="2022-12" db="EMBL/GenBank/DDBJ databases">
        <authorList>
            <person name="Alioto T."/>
            <person name="Alioto T."/>
            <person name="Gomez Garrido J."/>
        </authorList>
    </citation>
    <scope>NUCLEOTIDE SEQUENCE</scope>
</reference>
<name>A0AA35PCD6_9SAUR</name>
<evidence type="ECO:0000256" key="7">
    <source>
        <dbReference type="ARBA" id="ARBA00022833"/>
    </source>
</evidence>
<keyword evidence="4" id="KW-0479">Metal-binding</keyword>
<dbReference type="PANTHER" id="PTHR23226">
    <property type="entry name" value="ZINC FINGER AND SCAN DOMAIN-CONTAINING"/>
    <property type="match status" value="1"/>
</dbReference>
<feature type="domain" description="C2H2-type" evidence="19">
    <location>
        <begin position="458"/>
        <end position="485"/>
    </location>
</feature>
<evidence type="ECO:0000259" key="18">
    <source>
        <dbReference type="PROSITE" id="PS50097"/>
    </source>
</evidence>
<feature type="domain" description="C2H2-type" evidence="19">
    <location>
        <begin position="430"/>
        <end position="457"/>
    </location>
</feature>
<dbReference type="InterPro" id="IPR011333">
    <property type="entry name" value="SKP1/BTB/POZ_sf"/>
</dbReference>
<evidence type="ECO:0000313" key="20">
    <source>
        <dbReference type="EMBL" id="CAI5783099.1"/>
    </source>
</evidence>
<evidence type="ECO:0000256" key="5">
    <source>
        <dbReference type="ARBA" id="ARBA00022737"/>
    </source>
</evidence>
<evidence type="ECO:0000256" key="1">
    <source>
        <dbReference type="ARBA" id="ARBA00004123"/>
    </source>
</evidence>
<dbReference type="SMART" id="SM00355">
    <property type="entry name" value="ZnF_C2H2"/>
    <property type="match status" value="12"/>
</dbReference>
<dbReference type="AlphaFoldDB" id="A0AA35PCD6"/>
<feature type="domain" description="C2H2-type" evidence="19">
    <location>
        <begin position="570"/>
        <end position="597"/>
    </location>
</feature>
<protein>
    <recommendedName>
        <fullName evidence="13">Zinc finger and BTB domain-containing protein 17</fullName>
    </recommendedName>
    <alternativeName>
        <fullName evidence="14">Zinc finger protein 151</fullName>
    </alternativeName>
    <alternativeName>
        <fullName evidence="15">Zinc finger protein Z13</fullName>
    </alternativeName>
</protein>
<feature type="compositionally biased region" description="Polar residues" evidence="17">
    <location>
        <begin position="289"/>
        <end position="302"/>
    </location>
</feature>
<feature type="compositionally biased region" description="Acidic residues" evidence="17">
    <location>
        <begin position="260"/>
        <end position="272"/>
    </location>
</feature>
<dbReference type="FunFam" id="3.30.160.60:FF:002210">
    <property type="entry name" value="Zinc finger and BTB domain containing 17"/>
    <property type="match status" value="1"/>
</dbReference>
<feature type="domain" description="C2H2-type" evidence="19">
    <location>
        <begin position="598"/>
        <end position="625"/>
    </location>
</feature>
<evidence type="ECO:0000256" key="9">
    <source>
        <dbReference type="ARBA" id="ARBA00023015"/>
    </source>
</evidence>
<gene>
    <name evidence="20" type="ORF">PODLI_1B041793</name>
</gene>
<dbReference type="FunFam" id="3.30.160.60:FF:000225">
    <property type="entry name" value="zinc finger and BTB domain-containing protein 17 isoform X2"/>
    <property type="match status" value="2"/>
</dbReference>
<dbReference type="EMBL" id="OX395133">
    <property type="protein sequence ID" value="CAI5783099.1"/>
    <property type="molecule type" value="Genomic_DNA"/>
</dbReference>
<dbReference type="GO" id="GO:0000978">
    <property type="term" value="F:RNA polymerase II cis-regulatory region sequence-specific DNA binding"/>
    <property type="evidence" value="ECO:0007669"/>
    <property type="project" value="TreeGrafter"/>
</dbReference>
<dbReference type="InterPro" id="IPR013087">
    <property type="entry name" value="Znf_C2H2_type"/>
</dbReference>
<evidence type="ECO:0000256" key="17">
    <source>
        <dbReference type="SAM" id="MobiDB-lite"/>
    </source>
</evidence>
<feature type="domain" description="C2H2-type" evidence="19">
    <location>
        <begin position="654"/>
        <end position="681"/>
    </location>
</feature>
<keyword evidence="6 16" id="KW-0863">Zinc-finger</keyword>
<keyword evidence="7" id="KW-0862">Zinc</keyword>
<proteinExistence type="inferred from homology"/>
<feature type="domain" description="C2H2-type" evidence="19">
    <location>
        <begin position="626"/>
        <end position="653"/>
    </location>
</feature>
<accession>A0AA35PCD6</accession>
<keyword evidence="11" id="KW-0804">Transcription</keyword>
<keyword evidence="21" id="KW-1185">Reference proteome</keyword>
<dbReference type="FunFam" id="3.30.160.60:FF:005277">
    <property type="match status" value="1"/>
</dbReference>
<keyword evidence="5" id="KW-0677">Repeat</keyword>
<dbReference type="FunFam" id="3.30.710.10:FF:000048">
    <property type="entry name" value="zinc finger and BTB domain-containing protein 17"/>
    <property type="match status" value="1"/>
</dbReference>
<keyword evidence="12" id="KW-0539">Nucleus</keyword>
<feature type="compositionally biased region" description="Basic and acidic residues" evidence="17">
    <location>
        <begin position="233"/>
        <end position="242"/>
    </location>
</feature>
<feature type="region of interest" description="Disordered" evidence="17">
    <location>
        <begin position="210"/>
        <end position="395"/>
    </location>
</feature>
<dbReference type="Pfam" id="PF00651">
    <property type="entry name" value="BTB"/>
    <property type="match status" value="1"/>
</dbReference>
<evidence type="ECO:0000256" key="6">
    <source>
        <dbReference type="ARBA" id="ARBA00022771"/>
    </source>
</evidence>
<dbReference type="Gene3D" id="3.30.160.60">
    <property type="entry name" value="Classic Zinc Finger"/>
    <property type="match status" value="12"/>
</dbReference>
<evidence type="ECO:0000259" key="19">
    <source>
        <dbReference type="PROSITE" id="PS50157"/>
    </source>
</evidence>
<dbReference type="InterPro" id="IPR036236">
    <property type="entry name" value="Znf_C2H2_sf"/>
</dbReference>
<feature type="domain" description="BTB" evidence="18">
    <location>
        <begin position="115"/>
        <end position="177"/>
    </location>
</feature>
<dbReference type="GO" id="GO:0005634">
    <property type="term" value="C:nucleus"/>
    <property type="evidence" value="ECO:0007669"/>
    <property type="project" value="UniProtKB-SubCell"/>
</dbReference>
<evidence type="ECO:0000256" key="11">
    <source>
        <dbReference type="ARBA" id="ARBA00023163"/>
    </source>
</evidence>
<evidence type="ECO:0000256" key="14">
    <source>
        <dbReference type="ARBA" id="ARBA00075468"/>
    </source>
</evidence>
<feature type="domain" description="C2H2-type" evidence="19">
    <location>
        <begin position="682"/>
        <end position="709"/>
    </location>
</feature>
<feature type="domain" description="C2H2-type" evidence="19">
    <location>
        <begin position="710"/>
        <end position="738"/>
    </location>
</feature>
<dbReference type="FunFam" id="3.30.160.60:FF:000831">
    <property type="entry name" value="Zinc finger and BTB domain-containing protein 17"/>
    <property type="match status" value="1"/>
</dbReference>
<comment type="subcellular location">
    <subcellularLocation>
        <location evidence="1">Nucleus</location>
    </subcellularLocation>
</comment>
<dbReference type="Proteomes" id="UP001178461">
    <property type="component" value="Chromosome 8"/>
</dbReference>
<dbReference type="FunFam" id="3.30.160.60:FF:001022">
    <property type="entry name" value="zinc finger and BTB domain-containing protein 17 isoform X1"/>
    <property type="match status" value="1"/>
</dbReference>
<feature type="domain" description="C2H2-type" evidence="19">
    <location>
        <begin position="542"/>
        <end position="569"/>
    </location>
</feature>
<evidence type="ECO:0000256" key="8">
    <source>
        <dbReference type="ARBA" id="ARBA00022843"/>
    </source>
</evidence>
<dbReference type="InterPro" id="IPR000210">
    <property type="entry name" value="BTB/POZ_dom"/>
</dbReference>
<dbReference type="FunFam" id="3.30.160.60:FF:004080">
    <property type="match status" value="1"/>
</dbReference>
<dbReference type="GO" id="GO:0008270">
    <property type="term" value="F:zinc ion binding"/>
    <property type="evidence" value="ECO:0007669"/>
    <property type="project" value="UniProtKB-KW"/>
</dbReference>
<feature type="compositionally biased region" description="Basic and acidic residues" evidence="17">
    <location>
        <begin position="321"/>
        <end position="337"/>
    </location>
</feature>
<dbReference type="FunFam" id="3.30.160.60:FF:001032">
    <property type="entry name" value="zinc finger and BTB domain-containing protein 17 isoform X1"/>
    <property type="match status" value="1"/>
</dbReference>
<keyword evidence="8" id="KW-0832">Ubl conjugation</keyword>
<dbReference type="FunFam" id="3.30.160.60:FF:001485">
    <property type="entry name" value="Krueppel-related zinc finger protein"/>
    <property type="match status" value="1"/>
</dbReference>
<dbReference type="PROSITE" id="PS00028">
    <property type="entry name" value="ZINC_FINGER_C2H2_1"/>
    <property type="match status" value="12"/>
</dbReference>
<evidence type="ECO:0000256" key="10">
    <source>
        <dbReference type="ARBA" id="ARBA00023125"/>
    </source>
</evidence>
<evidence type="ECO:0000313" key="21">
    <source>
        <dbReference type="Proteomes" id="UP001178461"/>
    </source>
</evidence>
<evidence type="ECO:0000256" key="12">
    <source>
        <dbReference type="ARBA" id="ARBA00023242"/>
    </source>
</evidence>
<feature type="domain" description="C2H2-type" evidence="19">
    <location>
        <begin position="486"/>
        <end position="513"/>
    </location>
</feature>
<keyword evidence="10" id="KW-0238">DNA-binding</keyword>
<evidence type="ECO:0000256" key="15">
    <source>
        <dbReference type="ARBA" id="ARBA00078252"/>
    </source>
</evidence>
<comment type="similarity">
    <text evidence="2">Belongs to the krueppel C2H2-type zinc-finger protein family.</text>
</comment>